<dbReference type="PANTHER" id="PTHR43249">
    <property type="entry name" value="UDP-N-ACETYL-2-AMINO-2-DEOXY-D-GLUCURONATE OXIDASE"/>
    <property type="match status" value="1"/>
</dbReference>
<proteinExistence type="predicted"/>
<evidence type="ECO:0000259" key="1">
    <source>
        <dbReference type="Pfam" id="PF01408"/>
    </source>
</evidence>
<dbReference type="InterPro" id="IPR055170">
    <property type="entry name" value="GFO_IDH_MocA-like_dom"/>
</dbReference>
<dbReference type="Gene3D" id="3.40.50.720">
    <property type="entry name" value="NAD(P)-binding Rossmann-like Domain"/>
    <property type="match status" value="1"/>
</dbReference>
<comment type="caution">
    <text evidence="3">The sequence shown here is derived from an EMBL/GenBank/DDBJ whole genome shotgun (WGS) entry which is preliminary data.</text>
</comment>
<organism evidence="3 4">
    <name type="scientific">Phaeospirillum tilakii</name>
    <dbReference type="NCBI Taxonomy" id="741673"/>
    <lineage>
        <taxon>Bacteria</taxon>
        <taxon>Pseudomonadati</taxon>
        <taxon>Pseudomonadota</taxon>
        <taxon>Alphaproteobacteria</taxon>
        <taxon>Rhodospirillales</taxon>
        <taxon>Rhodospirillaceae</taxon>
        <taxon>Phaeospirillum</taxon>
    </lineage>
</organism>
<reference evidence="4" key="1">
    <citation type="journal article" date="2019" name="Int. J. Syst. Evol. Microbiol.">
        <title>The Global Catalogue of Microorganisms (GCM) 10K type strain sequencing project: providing services to taxonomists for standard genome sequencing and annotation.</title>
        <authorList>
            <consortium name="The Broad Institute Genomics Platform"/>
            <consortium name="The Broad Institute Genome Sequencing Center for Infectious Disease"/>
            <person name="Wu L."/>
            <person name="Ma J."/>
        </authorList>
    </citation>
    <scope>NUCLEOTIDE SEQUENCE [LARGE SCALE GENOMIC DNA]</scope>
    <source>
        <strain evidence="4">KCTC 15012</strain>
    </source>
</reference>
<dbReference type="Pfam" id="PF22725">
    <property type="entry name" value="GFO_IDH_MocA_C3"/>
    <property type="match status" value="1"/>
</dbReference>
<dbReference type="Pfam" id="PF01408">
    <property type="entry name" value="GFO_IDH_MocA"/>
    <property type="match status" value="1"/>
</dbReference>
<evidence type="ECO:0000259" key="2">
    <source>
        <dbReference type="Pfam" id="PF22725"/>
    </source>
</evidence>
<dbReference type="SUPFAM" id="SSF55347">
    <property type="entry name" value="Glyceraldehyde-3-phosphate dehydrogenase-like, C-terminal domain"/>
    <property type="match status" value="1"/>
</dbReference>
<accession>A0ABW5CET7</accession>
<dbReference type="InterPro" id="IPR052515">
    <property type="entry name" value="Gfo/Idh/MocA_Oxidoreductase"/>
</dbReference>
<gene>
    <name evidence="3" type="ORF">ACFSNB_11835</name>
</gene>
<dbReference type="SUPFAM" id="SSF51735">
    <property type="entry name" value="NAD(P)-binding Rossmann-fold domains"/>
    <property type="match status" value="1"/>
</dbReference>
<dbReference type="Gene3D" id="3.30.360.10">
    <property type="entry name" value="Dihydrodipicolinate Reductase, domain 2"/>
    <property type="match status" value="1"/>
</dbReference>
<dbReference type="PANTHER" id="PTHR43249:SF1">
    <property type="entry name" value="D-GLUCOSIDE 3-DEHYDROGENASE"/>
    <property type="match status" value="1"/>
</dbReference>
<dbReference type="EMBL" id="JBHUIY010000022">
    <property type="protein sequence ID" value="MFD2234497.1"/>
    <property type="molecule type" value="Genomic_DNA"/>
</dbReference>
<dbReference type="Proteomes" id="UP001597296">
    <property type="component" value="Unassembled WGS sequence"/>
</dbReference>
<name>A0ABW5CET7_9PROT</name>
<feature type="domain" description="Gfo/Idh/MocA-like oxidoreductase N-terminal" evidence="1">
    <location>
        <begin position="6"/>
        <end position="115"/>
    </location>
</feature>
<protein>
    <submittedName>
        <fullName evidence="3">Gfo/Idh/MocA family protein</fullName>
    </submittedName>
</protein>
<dbReference type="InterPro" id="IPR036291">
    <property type="entry name" value="NAD(P)-bd_dom_sf"/>
</dbReference>
<evidence type="ECO:0000313" key="3">
    <source>
        <dbReference type="EMBL" id="MFD2234497.1"/>
    </source>
</evidence>
<sequence>MSSAPLRVGIAGYGVVGRRRRQVIDAHPALRTVAVADRSFGPQGITALPDGLPAFSDYHHLLEQDFDILLVCLTNDVAADATILGLERGRHVFCEKPPGRDVADIERVIATERRHPGLKLKYGFNHRYHDSVRDALGLVRSGTFGRVLDLKGTYGKSKIISFGQSDWRSQRAIAGGGILLDQGIHMVDLMRLFGGEFTTIHSIVSNGYWGHDVEDNAYALMRSDAGVVAMLHSSATQWRHRFSLSITLERAALTLSGILSGSKSYGAETLTVAWRDEEGNGDPREQTTRYNTDPSWADEIAEFADAVREDRPVEHGSSDEALKTMRLVYDIYRADPDWRRRWDL</sequence>
<dbReference type="RefSeq" id="WP_377316765.1">
    <property type="nucleotide sequence ID" value="NZ_JBHUIY010000022.1"/>
</dbReference>
<keyword evidence="4" id="KW-1185">Reference proteome</keyword>
<feature type="domain" description="GFO/IDH/MocA-like oxidoreductase" evidence="2">
    <location>
        <begin position="135"/>
        <end position="252"/>
    </location>
</feature>
<dbReference type="InterPro" id="IPR000683">
    <property type="entry name" value="Gfo/Idh/MocA-like_OxRdtase_N"/>
</dbReference>
<evidence type="ECO:0000313" key="4">
    <source>
        <dbReference type="Proteomes" id="UP001597296"/>
    </source>
</evidence>